<accession>A0A6P6H397</accession>
<dbReference type="KEGG" id="pcoo:112850937"/>
<feature type="region of interest" description="Disordered" evidence="13">
    <location>
        <begin position="1"/>
        <end position="24"/>
    </location>
</feature>
<evidence type="ECO:0000256" key="4">
    <source>
        <dbReference type="ARBA" id="ARBA00022741"/>
    </source>
</evidence>
<dbReference type="PROSITE" id="PS50011">
    <property type="entry name" value="PROTEIN_KINASE_DOM"/>
    <property type="match status" value="1"/>
</dbReference>
<reference evidence="16" key="1">
    <citation type="submission" date="2025-08" db="UniProtKB">
        <authorList>
            <consortium name="RefSeq"/>
        </authorList>
    </citation>
    <scope>IDENTIFICATION</scope>
    <source>
        <tissue evidence="16">Blood</tissue>
    </source>
</reference>
<evidence type="ECO:0000256" key="12">
    <source>
        <dbReference type="RuleBase" id="RU000304"/>
    </source>
</evidence>
<keyword evidence="3" id="KW-0808">Transferase</keyword>
<dbReference type="FunFam" id="1.10.510.10:FF:000515">
    <property type="entry name" value="serine/threonine-protein kinase SBK2"/>
    <property type="match status" value="1"/>
</dbReference>
<organism evidence="15 16">
    <name type="scientific">Puma concolor</name>
    <name type="common">Mountain lion</name>
    <name type="synonym">Felis concolor</name>
    <dbReference type="NCBI Taxonomy" id="9696"/>
    <lineage>
        <taxon>Eukaryota</taxon>
        <taxon>Metazoa</taxon>
        <taxon>Chordata</taxon>
        <taxon>Craniata</taxon>
        <taxon>Vertebrata</taxon>
        <taxon>Euteleostomi</taxon>
        <taxon>Mammalia</taxon>
        <taxon>Eutheria</taxon>
        <taxon>Laurasiatheria</taxon>
        <taxon>Carnivora</taxon>
        <taxon>Feliformia</taxon>
        <taxon>Felidae</taxon>
        <taxon>Felinae</taxon>
        <taxon>Puma</taxon>
    </lineage>
</organism>
<dbReference type="Pfam" id="PF00069">
    <property type="entry name" value="Pkinase"/>
    <property type="match status" value="1"/>
</dbReference>
<evidence type="ECO:0000313" key="15">
    <source>
        <dbReference type="Proteomes" id="UP000515131"/>
    </source>
</evidence>
<evidence type="ECO:0000256" key="9">
    <source>
        <dbReference type="ARBA" id="ARBA00071613"/>
    </source>
</evidence>
<dbReference type="GO" id="GO:0004674">
    <property type="term" value="F:protein serine/threonine kinase activity"/>
    <property type="evidence" value="ECO:0007669"/>
    <property type="project" value="UniProtKB-KW"/>
</dbReference>
<dbReference type="GeneID" id="112850937"/>
<evidence type="ECO:0000256" key="11">
    <source>
        <dbReference type="PROSITE-ProRule" id="PRU10141"/>
    </source>
</evidence>
<comment type="catalytic activity">
    <reaction evidence="7">
        <text>L-threonyl-[protein] + ATP = O-phospho-L-threonyl-[protein] + ADP + H(+)</text>
        <dbReference type="Rhea" id="RHEA:46608"/>
        <dbReference type="Rhea" id="RHEA-COMP:11060"/>
        <dbReference type="Rhea" id="RHEA-COMP:11605"/>
        <dbReference type="ChEBI" id="CHEBI:15378"/>
        <dbReference type="ChEBI" id="CHEBI:30013"/>
        <dbReference type="ChEBI" id="CHEBI:30616"/>
        <dbReference type="ChEBI" id="CHEBI:61977"/>
        <dbReference type="ChEBI" id="CHEBI:456216"/>
        <dbReference type="EC" id="2.7.11.1"/>
    </reaction>
</comment>
<dbReference type="Proteomes" id="UP000515131">
    <property type="component" value="Unplaced"/>
</dbReference>
<dbReference type="InterPro" id="IPR000719">
    <property type="entry name" value="Prot_kinase_dom"/>
</dbReference>
<gene>
    <name evidence="16" type="primary">SBK2</name>
</gene>
<comment type="similarity">
    <text evidence="12">Belongs to the protein kinase superfamily.</text>
</comment>
<feature type="binding site" evidence="11">
    <location>
        <position position="91"/>
    </location>
    <ligand>
        <name>ATP</name>
        <dbReference type="ChEBI" id="CHEBI:30616"/>
    </ligand>
</feature>
<dbReference type="PROSITE" id="PS00108">
    <property type="entry name" value="PROTEIN_KINASE_ST"/>
    <property type="match status" value="1"/>
</dbReference>
<dbReference type="RefSeq" id="XP_025770230.1">
    <property type="nucleotide sequence ID" value="XM_025914445.1"/>
</dbReference>
<evidence type="ECO:0000256" key="13">
    <source>
        <dbReference type="SAM" id="MobiDB-lite"/>
    </source>
</evidence>
<dbReference type="PANTHER" id="PTHR24359">
    <property type="entry name" value="SERINE/THREONINE-PROTEIN KINASE SBK1"/>
    <property type="match status" value="1"/>
</dbReference>
<sequence length="354" mass="38753">MPGKQSDEEQVETGAAENLAEEDLGGLTAEELRQGQEAALELEDMMALSAQTLVRAEVDELYQQVRPLGQGRFGRVLLVTHRQKGTTLALKELPKASTSLRGFLYEFCVGLSLGTHSAIVATYGIGIESATSYSFLTEPVLCGDLITFIQPKVGLPQPAVQRCAAQLASALEHIHSRGLVYRDVKPENVLVCDPACQRVKLTDFGHTRPRGTLLRLTGPPIPYTAPELCCPPPLPEGLPIQPALDAWALGVLLFCLLTGYFPWDQPLAEADPFYDDFLIWQASGQPQDRPQPWFGLTPAADSLLWGLLDPRPRKRSPVGSIQDYLGRPWRQREGEAEEVDEGDGQEDGERAGTA</sequence>
<keyword evidence="6 11" id="KW-0067">ATP-binding</keyword>
<dbReference type="SUPFAM" id="SSF56112">
    <property type="entry name" value="Protein kinase-like (PK-like)"/>
    <property type="match status" value="1"/>
</dbReference>
<evidence type="ECO:0000256" key="8">
    <source>
        <dbReference type="ARBA" id="ARBA00048679"/>
    </source>
</evidence>
<dbReference type="SMART" id="SM00220">
    <property type="entry name" value="S_TKc"/>
    <property type="match status" value="1"/>
</dbReference>
<evidence type="ECO:0000256" key="7">
    <source>
        <dbReference type="ARBA" id="ARBA00047899"/>
    </source>
</evidence>
<dbReference type="PANTHER" id="PTHR24359:SF34">
    <property type="entry name" value="PROTEIN KINASE DOMAIN-CONTAINING PROTEIN"/>
    <property type="match status" value="1"/>
</dbReference>
<dbReference type="CTD" id="646643"/>
<dbReference type="AlphaFoldDB" id="A0A6P6H397"/>
<evidence type="ECO:0000256" key="10">
    <source>
        <dbReference type="ARBA" id="ARBA00078273"/>
    </source>
</evidence>
<dbReference type="GO" id="GO:0005524">
    <property type="term" value="F:ATP binding"/>
    <property type="evidence" value="ECO:0007669"/>
    <property type="project" value="UniProtKB-UniRule"/>
</dbReference>
<dbReference type="InterPro" id="IPR008271">
    <property type="entry name" value="Ser/Thr_kinase_AS"/>
</dbReference>
<proteinExistence type="inferred from homology"/>
<feature type="region of interest" description="Disordered" evidence="13">
    <location>
        <begin position="310"/>
        <end position="354"/>
    </location>
</feature>
<feature type="domain" description="Protein kinase" evidence="14">
    <location>
        <begin position="62"/>
        <end position="330"/>
    </location>
</feature>
<keyword evidence="5 16" id="KW-0418">Kinase</keyword>
<keyword evidence="15" id="KW-1185">Reference proteome</keyword>
<evidence type="ECO:0000256" key="3">
    <source>
        <dbReference type="ARBA" id="ARBA00022679"/>
    </source>
</evidence>
<name>A0A6P6H397_PUMCO</name>
<dbReference type="InterPro" id="IPR017441">
    <property type="entry name" value="Protein_kinase_ATP_BS"/>
</dbReference>
<evidence type="ECO:0000313" key="16">
    <source>
        <dbReference type="RefSeq" id="XP_025770230.1"/>
    </source>
</evidence>
<evidence type="ECO:0000256" key="6">
    <source>
        <dbReference type="ARBA" id="ARBA00022840"/>
    </source>
</evidence>
<protein>
    <recommendedName>
        <fullName evidence="9">Serine/threonine-protein kinase SBK2</fullName>
        <ecNumber evidence="1">2.7.11.1</ecNumber>
    </recommendedName>
    <alternativeName>
        <fullName evidence="10">SH3 domain-binding kinase family member 2</fullName>
    </alternativeName>
</protein>
<keyword evidence="4 11" id="KW-0547">Nucleotide-binding</keyword>
<dbReference type="InterPro" id="IPR011009">
    <property type="entry name" value="Kinase-like_dom_sf"/>
</dbReference>
<evidence type="ECO:0000256" key="5">
    <source>
        <dbReference type="ARBA" id="ARBA00022777"/>
    </source>
</evidence>
<dbReference type="Gene3D" id="1.10.510.10">
    <property type="entry name" value="Transferase(Phosphotransferase) domain 1"/>
    <property type="match status" value="1"/>
</dbReference>
<dbReference type="PROSITE" id="PS00107">
    <property type="entry name" value="PROTEIN_KINASE_ATP"/>
    <property type="match status" value="1"/>
</dbReference>
<feature type="compositionally biased region" description="Acidic residues" evidence="13">
    <location>
        <begin position="335"/>
        <end position="346"/>
    </location>
</feature>
<dbReference type="EC" id="2.7.11.1" evidence="1"/>
<evidence type="ECO:0000259" key="14">
    <source>
        <dbReference type="PROSITE" id="PS50011"/>
    </source>
</evidence>
<evidence type="ECO:0000256" key="2">
    <source>
        <dbReference type="ARBA" id="ARBA00022527"/>
    </source>
</evidence>
<keyword evidence="2 12" id="KW-0723">Serine/threonine-protein kinase</keyword>
<evidence type="ECO:0000256" key="1">
    <source>
        <dbReference type="ARBA" id="ARBA00012513"/>
    </source>
</evidence>
<comment type="catalytic activity">
    <reaction evidence="8">
        <text>L-seryl-[protein] + ATP = O-phospho-L-seryl-[protein] + ADP + H(+)</text>
        <dbReference type="Rhea" id="RHEA:17989"/>
        <dbReference type="Rhea" id="RHEA-COMP:9863"/>
        <dbReference type="Rhea" id="RHEA-COMP:11604"/>
        <dbReference type="ChEBI" id="CHEBI:15378"/>
        <dbReference type="ChEBI" id="CHEBI:29999"/>
        <dbReference type="ChEBI" id="CHEBI:30616"/>
        <dbReference type="ChEBI" id="CHEBI:83421"/>
        <dbReference type="ChEBI" id="CHEBI:456216"/>
        <dbReference type="EC" id="2.7.11.1"/>
    </reaction>
</comment>